<accession>A0A838A6Z9</accession>
<sequence>MGIIVGAGVLVGVARRANGRSSSRGTIERRGNSLRVKVYAGVDPLTGRRLYLSEPTTDEKEAERILNRFRAQVDEQCSAQTRADVRVAIGEWLKVHELDDSTREAYRIYARKYIYPALGRTGQHGLGARPRAVLLRASPLPRSL</sequence>
<dbReference type="AlphaFoldDB" id="A0A838A6Z9"/>
<name>A0A838A6Z9_9PSEU</name>
<comment type="caution">
    <text evidence="1">The sequence shown here is derived from an EMBL/GenBank/DDBJ whole genome shotgun (WGS) entry which is preliminary data.</text>
</comment>
<dbReference type="Proteomes" id="UP000582974">
    <property type="component" value="Unassembled WGS sequence"/>
</dbReference>
<gene>
    <name evidence="1" type="ORF">H0B56_00670</name>
</gene>
<proteinExistence type="predicted"/>
<protein>
    <submittedName>
        <fullName evidence="1">Uncharacterized protein</fullName>
    </submittedName>
</protein>
<organism evidence="1 2">
    <name type="scientific">Haloechinothrix aidingensis</name>
    <dbReference type="NCBI Taxonomy" id="2752311"/>
    <lineage>
        <taxon>Bacteria</taxon>
        <taxon>Bacillati</taxon>
        <taxon>Actinomycetota</taxon>
        <taxon>Actinomycetes</taxon>
        <taxon>Pseudonocardiales</taxon>
        <taxon>Pseudonocardiaceae</taxon>
        <taxon>Haloechinothrix</taxon>
    </lineage>
</organism>
<dbReference type="EMBL" id="JACCKD010000001">
    <property type="protein sequence ID" value="MBA0124051.1"/>
    <property type="molecule type" value="Genomic_DNA"/>
</dbReference>
<reference evidence="1 2" key="1">
    <citation type="submission" date="2020-07" db="EMBL/GenBank/DDBJ databases">
        <title>Genome of Haloechinothrix sp.</title>
        <authorList>
            <person name="Tang S.-K."/>
            <person name="Yang L."/>
            <person name="Zhu W.-Y."/>
        </authorList>
    </citation>
    <scope>NUCLEOTIDE SEQUENCE [LARGE SCALE GENOMIC DNA]</scope>
    <source>
        <strain evidence="1 2">YIM 98757</strain>
    </source>
</reference>
<evidence type="ECO:0000313" key="1">
    <source>
        <dbReference type="EMBL" id="MBA0124051.1"/>
    </source>
</evidence>
<evidence type="ECO:0000313" key="2">
    <source>
        <dbReference type="Proteomes" id="UP000582974"/>
    </source>
</evidence>
<keyword evidence="2" id="KW-1185">Reference proteome</keyword>